<name>A0ABP8R889_9ACTN</name>
<accession>A0ABP8R889</accession>
<gene>
    <name evidence="1" type="ORF">GCM10023191_098670</name>
</gene>
<dbReference type="Proteomes" id="UP001500503">
    <property type="component" value="Unassembled WGS sequence"/>
</dbReference>
<sequence length="78" mass="8814">MAKIDRLTSGEDTFEAVLIGGPADIPMAARTVRAAATETKIKLRHRNGYEHFEIVSDPDGRRAERAIFRWTMRTKIAE</sequence>
<organism evidence="1 2">
    <name type="scientific">Actinoallomurus oryzae</name>
    <dbReference type="NCBI Taxonomy" id="502180"/>
    <lineage>
        <taxon>Bacteria</taxon>
        <taxon>Bacillati</taxon>
        <taxon>Actinomycetota</taxon>
        <taxon>Actinomycetes</taxon>
        <taxon>Streptosporangiales</taxon>
        <taxon>Thermomonosporaceae</taxon>
        <taxon>Actinoallomurus</taxon>
    </lineage>
</organism>
<reference evidence="2" key="1">
    <citation type="journal article" date="2019" name="Int. J. Syst. Evol. Microbiol.">
        <title>The Global Catalogue of Microorganisms (GCM) 10K type strain sequencing project: providing services to taxonomists for standard genome sequencing and annotation.</title>
        <authorList>
            <consortium name="The Broad Institute Genomics Platform"/>
            <consortium name="The Broad Institute Genome Sequencing Center for Infectious Disease"/>
            <person name="Wu L."/>
            <person name="Ma J."/>
        </authorList>
    </citation>
    <scope>NUCLEOTIDE SEQUENCE [LARGE SCALE GENOMIC DNA]</scope>
    <source>
        <strain evidence="2">JCM 17933</strain>
    </source>
</reference>
<keyword evidence="2" id="KW-1185">Reference proteome</keyword>
<dbReference type="InterPro" id="IPR046030">
    <property type="entry name" value="DUF5988"/>
</dbReference>
<evidence type="ECO:0000313" key="1">
    <source>
        <dbReference type="EMBL" id="GAA4520975.1"/>
    </source>
</evidence>
<evidence type="ECO:0000313" key="2">
    <source>
        <dbReference type="Proteomes" id="UP001500503"/>
    </source>
</evidence>
<dbReference type="Pfam" id="PF19450">
    <property type="entry name" value="DUF5988"/>
    <property type="match status" value="1"/>
</dbReference>
<dbReference type="EMBL" id="BAABHF010000067">
    <property type="protein sequence ID" value="GAA4520975.1"/>
    <property type="molecule type" value="Genomic_DNA"/>
</dbReference>
<protein>
    <submittedName>
        <fullName evidence="1">DUF5988 family protein</fullName>
    </submittedName>
</protein>
<proteinExistence type="predicted"/>
<comment type="caution">
    <text evidence="1">The sequence shown here is derived from an EMBL/GenBank/DDBJ whole genome shotgun (WGS) entry which is preliminary data.</text>
</comment>